<feature type="transmembrane region" description="Helical" evidence="5">
    <location>
        <begin position="172"/>
        <end position="196"/>
    </location>
</feature>
<feature type="transmembrane region" description="Helical" evidence="5">
    <location>
        <begin position="451"/>
        <end position="471"/>
    </location>
</feature>
<dbReference type="Proteomes" id="UP000824037">
    <property type="component" value="Unassembled WGS sequence"/>
</dbReference>
<dbReference type="InterPro" id="IPR011701">
    <property type="entry name" value="MFS"/>
</dbReference>
<keyword evidence="2 5" id="KW-0812">Transmembrane</keyword>
<dbReference type="GO" id="GO:0022857">
    <property type="term" value="F:transmembrane transporter activity"/>
    <property type="evidence" value="ECO:0007669"/>
    <property type="project" value="InterPro"/>
</dbReference>
<feature type="transmembrane region" description="Helical" evidence="5">
    <location>
        <begin position="426"/>
        <end position="445"/>
    </location>
</feature>
<evidence type="ECO:0000256" key="3">
    <source>
        <dbReference type="ARBA" id="ARBA00022989"/>
    </source>
</evidence>
<feature type="transmembrane region" description="Helical" evidence="5">
    <location>
        <begin position="378"/>
        <end position="397"/>
    </location>
</feature>
<evidence type="ECO:0000259" key="6">
    <source>
        <dbReference type="PROSITE" id="PS50850"/>
    </source>
</evidence>
<feature type="transmembrane region" description="Helical" evidence="5">
    <location>
        <begin position="217"/>
        <end position="237"/>
    </location>
</feature>
<evidence type="ECO:0000256" key="4">
    <source>
        <dbReference type="ARBA" id="ARBA00023136"/>
    </source>
</evidence>
<dbReference type="InterPro" id="IPR036259">
    <property type="entry name" value="MFS_trans_sf"/>
</dbReference>
<proteinExistence type="predicted"/>
<dbReference type="PRINTS" id="PR01036">
    <property type="entry name" value="TCRTETB"/>
</dbReference>
<feature type="transmembrane region" description="Helical" evidence="5">
    <location>
        <begin position="142"/>
        <end position="166"/>
    </location>
</feature>
<dbReference type="SUPFAM" id="SSF103473">
    <property type="entry name" value="MFS general substrate transporter"/>
    <property type="match status" value="1"/>
</dbReference>
<dbReference type="AlphaFoldDB" id="A0A9D2EHD9"/>
<dbReference type="PROSITE" id="PS50850">
    <property type="entry name" value="MFS"/>
    <property type="match status" value="1"/>
</dbReference>
<protein>
    <submittedName>
        <fullName evidence="7">MFS transporter</fullName>
    </submittedName>
</protein>
<evidence type="ECO:0000256" key="1">
    <source>
        <dbReference type="ARBA" id="ARBA00004651"/>
    </source>
</evidence>
<feature type="transmembrane region" description="Helical" evidence="5">
    <location>
        <begin position="84"/>
        <end position="104"/>
    </location>
</feature>
<keyword evidence="4 5" id="KW-0472">Membrane</keyword>
<dbReference type="InterPro" id="IPR020846">
    <property type="entry name" value="MFS_dom"/>
</dbReference>
<reference evidence="7" key="2">
    <citation type="submission" date="2021-04" db="EMBL/GenBank/DDBJ databases">
        <authorList>
            <person name="Gilroy R."/>
        </authorList>
    </citation>
    <scope>NUCLEOTIDE SEQUENCE</scope>
    <source>
        <strain evidence="7">ChiGjej4B4-7305</strain>
    </source>
</reference>
<feature type="transmembrane region" description="Helical" evidence="5">
    <location>
        <begin position="18"/>
        <end position="42"/>
    </location>
</feature>
<name>A0A9D2EHD9_9MICO</name>
<reference evidence="7" key="1">
    <citation type="journal article" date="2021" name="PeerJ">
        <title>Extensive microbial diversity within the chicken gut microbiome revealed by metagenomics and culture.</title>
        <authorList>
            <person name="Gilroy R."/>
            <person name="Ravi A."/>
            <person name="Getino M."/>
            <person name="Pursley I."/>
            <person name="Horton D.L."/>
            <person name="Alikhan N.F."/>
            <person name="Baker D."/>
            <person name="Gharbi K."/>
            <person name="Hall N."/>
            <person name="Watson M."/>
            <person name="Adriaenssens E.M."/>
            <person name="Foster-Nyarko E."/>
            <person name="Jarju S."/>
            <person name="Secka A."/>
            <person name="Antonio M."/>
            <person name="Oren A."/>
            <person name="Chaudhuri R.R."/>
            <person name="La Ragione R."/>
            <person name="Hildebrand F."/>
            <person name="Pallen M.J."/>
        </authorList>
    </citation>
    <scope>NUCLEOTIDE SEQUENCE</scope>
    <source>
        <strain evidence="7">ChiGjej4B4-7305</strain>
    </source>
</reference>
<dbReference type="PANTHER" id="PTHR42718">
    <property type="entry name" value="MAJOR FACILITATOR SUPERFAMILY MULTIDRUG TRANSPORTER MFSC"/>
    <property type="match status" value="1"/>
</dbReference>
<sequence>MGPTPEADPTADPNRWRILLVLLAAIFMSLIAVSIVNVALPAIQTGVDASESDLQWVLSGYALTFGVVLVAAGRAGDILGRGGIFVLGVSVFTAASIACSFAPSAEWLNIARFVQGVGSGLLNPQGVGMIQQYFRGAERGRAFGYFGSTVGVSVAIGPVLGGLLIQLGGPDFGWRLTFLVNVPVGILTLVLALLWFPKPLLRRRPAGDPGSAARASMDPVGSLLLGLAVLAILFPFMESRTSASTWLLLPVGIGLLFAWVRWERRYAARGRSPMVDLAIFRTRSFTNGTIIVTLYFLGMTSIWVIVALYMQQGAGKTALEAGLVGIPSAILSAFAANWAGRRVIKYGRKIVIAGLYCALLGLALSVGVALLHDAIGLSVWWLMLTLSFIGIAQGSVISPNQTLTLAEVPLQYAGSSGAIMQTGQRMGTSIGIAVITAAVFVSLQVAAWSTAVAVGFSLIALVVLSALLVAYKDQRDRRTGGAPLS</sequence>
<evidence type="ECO:0000256" key="5">
    <source>
        <dbReference type="SAM" id="Phobius"/>
    </source>
</evidence>
<feature type="transmembrane region" description="Helical" evidence="5">
    <location>
        <begin position="243"/>
        <end position="262"/>
    </location>
</feature>
<dbReference type="EMBL" id="DXBY01000287">
    <property type="protein sequence ID" value="HIZ37435.1"/>
    <property type="molecule type" value="Genomic_DNA"/>
</dbReference>
<comment type="caution">
    <text evidence="7">The sequence shown here is derived from an EMBL/GenBank/DDBJ whole genome shotgun (WGS) entry which is preliminary data.</text>
</comment>
<dbReference type="Gene3D" id="1.20.1720.10">
    <property type="entry name" value="Multidrug resistance protein D"/>
    <property type="match status" value="1"/>
</dbReference>
<feature type="transmembrane region" description="Helical" evidence="5">
    <location>
        <begin position="321"/>
        <end position="339"/>
    </location>
</feature>
<evidence type="ECO:0000313" key="7">
    <source>
        <dbReference type="EMBL" id="HIZ37435.1"/>
    </source>
</evidence>
<evidence type="ECO:0000256" key="2">
    <source>
        <dbReference type="ARBA" id="ARBA00022692"/>
    </source>
</evidence>
<organism evidence="7 8">
    <name type="scientific">Candidatus Ruania gallistercoris</name>
    <dbReference type="NCBI Taxonomy" id="2838746"/>
    <lineage>
        <taxon>Bacteria</taxon>
        <taxon>Bacillati</taxon>
        <taxon>Actinomycetota</taxon>
        <taxon>Actinomycetes</taxon>
        <taxon>Micrococcales</taxon>
        <taxon>Ruaniaceae</taxon>
        <taxon>Ruania</taxon>
    </lineage>
</organism>
<feature type="transmembrane region" description="Helical" evidence="5">
    <location>
        <begin position="290"/>
        <end position="309"/>
    </location>
</feature>
<feature type="transmembrane region" description="Helical" evidence="5">
    <location>
        <begin position="351"/>
        <end position="372"/>
    </location>
</feature>
<evidence type="ECO:0000313" key="8">
    <source>
        <dbReference type="Proteomes" id="UP000824037"/>
    </source>
</evidence>
<gene>
    <name evidence="7" type="ORF">H9815_16790</name>
</gene>
<dbReference type="PANTHER" id="PTHR42718:SF39">
    <property type="entry name" value="ACTINORHODIN TRANSPORTER-RELATED"/>
    <property type="match status" value="1"/>
</dbReference>
<dbReference type="GO" id="GO:0005886">
    <property type="term" value="C:plasma membrane"/>
    <property type="evidence" value="ECO:0007669"/>
    <property type="project" value="UniProtKB-SubCell"/>
</dbReference>
<dbReference type="Pfam" id="PF07690">
    <property type="entry name" value="MFS_1"/>
    <property type="match status" value="1"/>
</dbReference>
<dbReference type="CDD" id="cd17321">
    <property type="entry name" value="MFS_MMR_MDR_like"/>
    <property type="match status" value="1"/>
</dbReference>
<feature type="domain" description="Major facilitator superfamily (MFS) profile" evidence="6">
    <location>
        <begin position="18"/>
        <end position="478"/>
    </location>
</feature>
<feature type="transmembrane region" description="Helical" evidence="5">
    <location>
        <begin position="54"/>
        <end position="72"/>
    </location>
</feature>
<dbReference type="Gene3D" id="1.20.1250.20">
    <property type="entry name" value="MFS general substrate transporter like domains"/>
    <property type="match status" value="1"/>
</dbReference>
<comment type="subcellular location">
    <subcellularLocation>
        <location evidence="1">Cell membrane</location>
        <topology evidence="1">Multi-pass membrane protein</topology>
    </subcellularLocation>
</comment>
<keyword evidence="3 5" id="KW-1133">Transmembrane helix</keyword>
<accession>A0A9D2EHD9</accession>